<feature type="domain" description="ZAD" evidence="5">
    <location>
        <begin position="199"/>
        <end position="272"/>
    </location>
</feature>
<dbReference type="SUPFAM" id="SSF57667">
    <property type="entry name" value="beta-beta-alpha zinc fingers"/>
    <property type="match status" value="4"/>
</dbReference>
<dbReference type="InterPro" id="IPR036236">
    <property type="entry name" value="Znf_C2H2_sf"/>
</dbReference>
<keyword evidence="1" id="KW-0863">Zinc-finger</keyword>
<feature type="compositionally biased region" description="Basic and acidic residues" evidence="3">
    <location>
        <begin position="312"/>
        <end position="329"/>
    </location>
</feature>
<dbReference type="SMART" id="SM00355">
    <property type="entry name" value="ZnF_C2H2"/>
    <property type="match status" value="10"/>
</dbReference>
<dbReference type="VEuPathDB" id="VectorBase:ACHR007680"/>
<protein>
    <submittedName>
        <fullName evidence="6">Uncharacterized protein</fullName>
    </submittedName>
</protein>
<feature type="region of interest" description="Disordered" evidence="3">
    <location>
        <begin position="301"/>
        <end position="414"/>
    </location>
</feature>
<proteinExistence type="predicted"/>
<accession>A0A182KA93</accession>
<dbReference type="Proteomes" id="UP000075881">
    <property type="component" value="Unassembled WGS sequence"/>
</dbReference>
<evidence type="ECO:0000313" key="7">
    <source>
        <dbReference type="Proteomes" id="UP000075881"/>
    </source>
</evidence>
<keyword evidence="7" id="KW-1185">Reference proteome</keyword>
<dbReference type="Pfam" id="PF00096">
    <property type="entry name" value="zf-C2H2"/>
    <property type="match status" value="2"/>
</dbReference>
<reference evidence="7" key="1">
    <citation type="submission" date="2013-03" db="EMBL/GenBank/DDBJ databases">
        <title>The Genome Sequence of Anopheles christyi ACHKN1017.</title>
        <authorList>
            <consortium name="The Broad Institute Genomics Platform"/>
            <person name="Neafsey D.E."/>
            <person name="Besansky N."/>
            <person name="Walker B."/>
            <person name="Young S.K."/>
            <person name="Zeng Q."/>
            <person name="Gargeya S."/>
            <person name="Fitzgerald M."/>
            <person name="Haas B."/>
            <person name="Abouelleil A."/>
            <person name="Allen A.W."/>
            <person name="Alvarado L."/>
            <person name="Arachchi H.M."/>
            <person name="Berlin A.M."/>
            <person name="Chapman S.B."/>
            <person name="Gainer-Dewar J."/>
            <person name="Goldberg J."/>
            <person name="Griggs A."/>
            <person name="Gujja S."/>
            <person name="Hansen M."/>
            <person name="Howarth C."/>
            <person name="Imamovic A."/>
            <person name="Ireland A."/>
            <person name="Larimer J."/>
            <person name="McCowan C."/>
            <person name="Murphy C."/>
            <person name="Pearson M."/>
            <person name="Poon T.W."/>
            <person name="Priest M."/>
            <person name="Roberts A."/>
            <person name="Saif S."/>
            <person name="Shea T."/>
            <person name="Sisk P."/>
            <person name="Sykes S."/>
            <person name="Wortman J."/>
            <person name="Nusbaum C."/>
            <person name="Birren B."/>
        </authorList>
    </citation>
    <scope>NUCLEOTIDE SEQUENCE [LARGE SCALE GENOMIC DNA]</scope>
    <source>
        <strain evidence="7">ACHKN1017</strain>
    </source>
</reference>
<dbReference type="SMART" id="SM00868">
    <property type="entry name" value="zf-AD"/>
    <property type="match status" value="1"/>
</dbReference>
<feature type="domain" description="C2H2-type" evidence="4">
    <location>
        <begin position="479"/>
        <end position="507"/>
    </location>
</feature>
<keyword evidence="2" id="KW-0479">Metal-binding</keyword>
<dbReference type="Pfam" id="PF07776">
    <property type="entry name" value="zf-AD"/>
    <property type="match status" value="1"/>
</dbReference>
<dbReference type="PANTHER" id="PTHR23225:SF2">
    <property type="entry name" value="AT09679P-RELATED"/>
    <property type="match status" value="1"/>
</dbReference>
<evidence type="ECO:0000259" key="4">
    <source>
        <dbReference type="PROSITE" id="PS50157"/>
    </source>
</evidence>
<feature type="region of interest" description="Disordered" evidence="3">
    <location>
        <begin position="695"/>
        <end position="736"/>
    </location>
</feature>
<dbReference type="PROSITE" id="PS51915">
    <property type="entry name" value="ZAD"/>
    <property type="match status" value="1"/>
</dbReference>
<dbReference type="PROSITE" id="PS50157">
    <property type="entry name" value="ZINC_FINGER_C2H2_2"/>
    <property type="match status" value="7"/>
</dbReference>
<feature type="binding site" evidence="2">
    <location>
        <position position="248"/>
    </location>
    <ligand>
        <name>Zn(2+)</name>
        <dbReference type="ChEBI" id="CHEBI:29105"/>
    </ligand>
</feature>
<feature type="compositionally biased region" description="Acidic residues" evidence="3">
    <location>
        <begin position="330"/>
        <end position="342"/>
    </location>
</feature>
<dbReference type="STRING" id="43041.A0A182KA93"/>
<feature type="domain" description="C2H2-type" evidence="4">
    <location>
        <begin position="653"/>
        <end position="681"/>
    </location>
</feature>
<feature type="compositionally biased region" description="Polar residues" evidence="3">
    <location>
        <begin position="343"/>
        <end position="352"/>
    </location>
</feature>
<dbReference type="AlphaFoldDB" id="A0A182KA93"/>
<dbReference type="Pfam" id="PF13912">
    <property type="entry name" value="zf-C2H2_6"/>
    <property type="match status" value="2"/>
</dbReference>
<dbReference type="GO" id="GO:0005634">
    <property type="term" value="C:nucleus"/>
    <property type="evidence" value="ECO:0007669"/>
    <property type="project" value="InterPro"/>
</dbReference>
<dbReference type="EnsemblMetazoa" id="ACHR007680-RA">
    <property type="protein sequence ID" value="ACHR007680-PA"/>
    <property type="gene ID" value="ACHR007680"/>
</dbReference>
<evidence type="ECO:0000313" key="6">
    <source>
        <dbReference type="EnsemblMetazoa" id="ACHR007680-PA"/>
    </source>
</evidence>
<feature type="binding site" evidence="2">
    <location>
        <position position="245"/>
    </location>
    <ligand>
        <name>Zn(2+)</name>
        <dbReference type="ChEBI" id="CHEBI:29105"/>
    </ligand>
</feature>
<dbReference type="PANTHER" id="PTHR23225">
    <property type="entry name" value="ZINC FINGER PROTEIN"/>
    <property type="match status" value="1"/>
</dbReference>
<dbReference type="Gene3D" id="3.40.1800.20">
    <property type="match status" value="1"/>
</dbReference>
<feature type="domain" description="C2H2-type" evidence="4">
    <location>
        <begin position="510"/>
        <end position="532"/>
    </location>
</feature>
<feature type="binding site" evidence="2">
    <location>
        <position position="201"/>
    </location>
    <ligand>
        <name>Zn(2+)</name>
        <dbReference type="ChEBI" id="CHEBI:29105"/>
    </ligand>
</feature>
<dbReference type="PROSITE" id="PS00028">
    <property type="entry name" value="ZINC_FINGER_C2H2_1"/>
    <property type="match status" value="8"/>
</dbReference>
<dbReference type="GO" id="GO:0003700">
    <property type="term" value="F:DNA-binding transcription factor activity"/>
    <property type="evidence" value="ECO:0007669"/>
    <property type="project" value="InterPro"/>
</dbReference>
<keyword evidence="2" id="KW-0862">Zinc</keyword>
<dbReference type="SUPFAM" id="SSF57716">
    <property type="entry name" value="Glucocorticoid receptor-like (DNA-binding domain)"/>
    <property type="match status" value="1"/>
</dbReference>
<feature type="domain" description="C2H2-type" evidence="4">
    <location>
        <begin position="625"/>
        <end position="653"/>
    </location>
</feature>
<feature type="domain" description="C2H2-type" evidence="4">
    <location>
        <begin position="535"/>
        <end position="563"/>
    </location>
</feature>
<dbReference type="InterPro" id="IPR013087">
    <property type="entry name" value="Znf_C2H2_type"/>
</dbReference>
<feature type="domain" description="C2H2-type" evidence="4">
    <location>
        <begin position="564"/>
        <end position="591"/>
    </location>
</feature>
<organism evidence="6 7">
    <name type="scientific">Anopheles christyi</name>
    <dbReference type="NCBI Taxonomy" id="43041"/>
    <lineage>
        <taxon>Eukaryota</taxon>
        <taxon>Metazoa</taxon>
        <taxon>Ecdysozoa</taxon>
        <taxon>Arthropoda</taxon>
        <taxon>Hexapoda</taxon>
        <taxon>Insecta</taxon>
        <taxon>Pterygota</taxon>
        <taxon>Neoptera</taxon>
        <taxon>Endopterygota</taxon>
        <taxon>Diptera</taxon>
        <taxon>Nematocera</taxon>
        <taxon>Culicoidea</taxon>
        <taxon>Culicidae</taxon>
        <taxon>Anophelinae</taxon>
        <taxon>Anopheles</taxon>
    </lineage>
</organism>
<evidence type="ECO:0000256" key="2">
    <source>
        <dbReference type="PROSITE-ProRule" id="PRU01263"/>
    </source>
</evidence>
<feature type="compositionally biased region" description="Low complexity" evidence="3">
    <location>
        <begin position="717"/>
        <end position="730"/>
    </location>
</feature>
<reference evidence="6" key="2">
    <citation type="submission" date="2020-05" db="UniProtKB">
        <authorList>
            <consortium name="EnsemblMetazoa"/>
        </authorList>
    </citation>
    <scope>IDENTIFICATION</scope>
    <source>
        <strain evidence="6">ACHKN1017</strain>
    </source>
</reference>
<evidence type="ECO:0000256" key="3">
    <source>
        <dbReference type="SAM" id="MobiDB-lite"/>
    </source>
</evidence>
<feature type="binding site" evidence="2">
    <location>
        <position position="204"/>
    </location>
    <ligand>
        <name>Zn(2+)</name>
        <dbReference type="ChEBI" id="CHEBI:29105"/>
    </ligand>
</feature>
<name>A0A182KA93_9DIPT</name>
<dbReference type="GO" id="GO:0008270">
    <property type="term" value="F:zinc ion binding"/>
    <property type="evidence" value="ECO:0007669"/>
    <property type="project" value="UniProtKB-UniRule"/>
</dbReference>
<evidence type="ECO:0000259" key="5">
    <source>
        <dbReference type="PROSITE" id="PS51915"/>
    </source>
</evidence>
<sequence length="736" mass="85617">DLTCFRYGSSNRVKRIKKPEITNRDANQAKAAAMRAEVEEQSALYEGKRFESVAQSLSARGYLRAIKPYTPPENVAEQVLKLAKENGLTDTKQPFSGIEKKFAFLSACGNTFGHWVPNSMLHEVQTVDDATVFYQTPIDTRLPLDAIRSVELPENLHIQQDYVRFHPETDTMFGGKSAFPKSSTVVTGLKYKKKYQMDEKCRLCFIQLKYHQSKTTIEEDGFSEKLKTLFSFPITSIETFPSSVCLQCVEKVTDFHNYHEQVKNNQDQLWSTQHQKYFEEVKIEPTPDDVYDVLELPFEEAEPVEITPTESCKNETDPKCQEEDQRDVESELDDETKYEEEYNPSSSATSNNKSDDSEYEEEKPLRGLKGTAKSEQTRIAQKRRGRPRKSETGKKSNNEWKSPSERRGKSKDETNQQLREFYDMKCELCGEKLESFTALKNHYYRQHQTHGYIKCCGRTFHSRYRLLEHLSYHVGASMVRCEVCNKTFSSRSYLLVHKSRIHGQAEDRPYKCTQCHQSYAMECHLKAHIVSHVRVNCTICGKELASALSLRTHMINMHGNRENHICDSCGREFRSRQAFERHVKLHLGLEVTEQVQCGECLKWLNSKRALKMHVKLVHMEAGQTFQCDICTQQCPNSRALANHKQRVHVEERFKCEECGKLFKRQLYLKEHVAALHTRKPLYSCEVCGATFNSNANKYSHRKNKHPVEWEARRKQQQEQQQQQQQQQEQQQEMELE</sequence>
<evidence type="ECO:0000256" key="1">
    <source>
        <dbReference type="PROSITE-ProRule" id="PRU00042"/>
    </source>
</evidence>
<dbReference type="Gene3D" id="3.30.160.60">
    <property type="entry name" value="Classic Zinc Finger"/>
    <property type="match status" value="4"/>
</dbReference>
<feature type="domain" description="C2H2-type" evidence="4">
    <location>
        <begin position="682"/>
        <end position="710"/>
    </location>
</feature>
<dbReference type="InterPro" id="IPR039970">
    <property type="entry name" value="TF_Grauzone"/>
</dbReference>
<feature type="compositionally biased region" description="Basic and acidic residues" evidence="3">
    <location>
        <begin position="388"/>
        <end position="414"/>
    </location>
</feature>
<feature type="compositionally biased region" description="Basic and acidic residues" evidence="3">
    <location>
        <begin position="705"/>
        <end position="716"/>
    </location>
</feature>
<dbReference type="InterPro" id="IPR012934">
    <property type="entry name" value="Znf_AD"/>
</dbReference>